<name>A0AB39A3A6_9VIRU</name>
<dbReference type="InterPro" id="IPR014131">
    <property type="entry name" value="Chlamydia_phage_Vp3"/>
</dbReference>
<dbReference type="Pfam" id="PF09675">
    <property type="entry name" value="Chlamy_scaf"/>
    <property type="match status" value="1"/>
</dbReference>
<accession>A0AB39A3A6</accession>
<reference evidence="2" key="1">
    <citation type="submission" date="2024-06" db="EMBL/GenBank/DDBJ databases">
        <title>Taxonomic and functional characterisation of viruses from a lost world in the Cuatro Cienegas Basin, Mexico.</title>
        <authorList>
            <person name="Cisneros-Martinez A.M."/>
            <person name="Rodriguez-Cruz U.E."/>
            <person name="Eguiarte L.E."/>
            <person name="Souza V."/>
        </authorList>
    </citation>
    <scope>NUCLEOTIDE SEQUENCE</scope>
    <source>
        <strain evidence="2">M1N25L46</strain>
    </source>
</reference>
<sequence>MEIRRYYQKRERTPITEFGESITQREFGPDSEINNIIERYNRTGSVSMNRQQPVYGDVSEVKSYQESLQTVIKAQEAFAQIPAAIRKRFGNDPAEYVAFLQKEENREEAERLGLIPKKKQPEPEQRKPETEQKKPE</sequence>
<protein>
    <submittedName>
        <fullName evidence="2">Scaffold protein</fullName>
    </submittedName>
</protein>
<feature type="region of interest" description="Disordered" evidence="1">
    <location>
        <begin position="104"/>
        <end position="136"/>
    </location>
</feature>
<dbReference type="EMBL" id="PQ059483">
    <property type="protein sequence ID" value="XDE70252.1"/>
    <property type="molecule type" value="Genomic_DNA"/>
</dbReference>
<organism evidence="2">
    <name type="scientific">Chlamydiamicrovirus sp</name>
    <dbReference type="NCBI Taxonomy" id="2832664"/>
    <lineage>
        <taxon>Viruses</taxon>
        <taxon>Monodnaviria</taxon>
        <taxon>Sangervirae</taxon>
        <taxon>Phixviricota</taxon>
        <taxon>Malgrandaviricetes</taxon>
        <taxon>Petitvirales</taxon>
        <taxon>Microviridae</taxon>
        <taxon>Gokushovirinae</taxon>
        <taxon>Chlamydiamicrovirus</taxon>
    </lineage>
</organism>
<proteinExistence type="predicted"/>
<evidence type="ECO:0000313" key="2">
    <source>
        <dbReference type="EMBL" id="XDE70252.1"/>
    </source>
</evidence>
<evidence type="ECO:0000256" key="1">
    <source>
        <dbReference type="SAM" id="MobiDB-lite"/>
    </source>
</evidence>
<feature type="compositionally biased region" description="Basic and acidic residues" evidence="1">
    <location>
        <begin position="119"/>
        <end position="136"/>
    </location>
</feature>